<feature type="compositionally biased region" description="Acidic residues" evidence="3">
    <location>
        <begin position="339"/>
        <end position="353"/>
    </location>
</feature>
<protein>
    <recommendedName>
        <fullName evidence="2">Segregation and condensation protein A</fullName>
    </recommendedName>
</protein>
<accession>A0A1H0NJX4</accession>
<feature type="region of interest" description="Disordered" evidence="3">
    <location>
        <begin position="302"/>
        <end position="353"/>
    </location>
</feature>
<sequence>MVGRPDDVSQEVIDTAPGGAVQPTGAHEDITPGGVITRRGGSTPFEVHLDVFSGPFDLLLGLISKHKLDITEIALAKVTDEFISHIKAAQSADSEWDLGQASEFLLIAATLLDLKSARLLPQTGPQDEEDLALIEARDLLFARLLQYRAFKDIAFTFGERMATAGRMTPRQAGLEPQFAKLLPELVMGITPEQLAMIAARAMIPKVAPSVGLDHLHAPQVSVREQAGLIGARLRSERVCSFRALVADADSTLVIVARFLALLELFREAAIAFEQAEALGELTVRWTGADDGEIEVSDEFDEFDEGEEGVVADAATGAAPGADTADDPPDDTPYDTSADTTDEADDDEGRDDDE</sequence>
<gene>
    <name evidence="4" type="ORF">SAMN04489867_0960</name>
</gene>
<dbReference type="Pfam" id="PF02616">
    <property type="entry name" value="SMC_ScpA"/>
    <property type="match status" value="1"/>
</dbReference>
<proteinExistence type="predicted"/>
<evidence type="ECO:0000313" key="5">
    <source>
        <dbReference type="Proteomes" id="UP000199077"/>
    </source>
</evidence>
<evidence type="ECO:0000256" key="1">
    <source>
        <dbReference type="ARBA" id="ARBA00022829"/>
    </source>
</evidence>
<dbReference type="PANTHER" id="PTHR33969">
    <property type="entry name" value="SEGREGATION AND CONDENSATION PROTEIN A"/>
    <property type="match status" value="1"/>
</dbReference>
<organism evidence="4 5">
    <name type="scientific">Pedococcus dokdonensis</name>
    <dbReference type="NCBI Taxonomy" id="443156"/>
    <lineage>
        <taxon>Bacteria</taxon>
        <taxon>Bacillati</taxon>
        <taxon>Actinomycetota</taxon>
        <taxon>Actinomycetes</taxon>
        <taxon>Micrococcales</taxon>
        <taxon>Intrasporangiaceae</taxon>
        <taxon>Pedococcus</taxon>
    </lineage>
</organism>
<dbReference type="PANTHER" id="PTHR33969:SF2">
    <property type="entry name" value="SEGREGATION AND CONDENSATION PROTEIN A"/>
    <property type="match status" value="1"/>
</dbReference>
<reference evidence="5" key="1">
    <citation type="submission" date="2016-10" db="EMBL/GenBank/DDBJ databases">
        <authorList>
            <person name="Varghese N."/>
            <person name="Submissions S."/>
        </authorList>
    </citation>
    <scope>NUCLEOTIDE SEQUENCE [LARGE SCALE GENOMIC DNA]</scope>
    <source>
        <strain evidence="5">DSM 22329</strain>
    </source>
</reference>
<evidence type="ECO:0000256" key="2">
    <source>
        <dbReference type="ARBA" id="ARBA00044777"/>
    </source>
</evidence>
<dbReference type="Proteomes" id="UP000199077">
    <property type="component" value="Chromosome I"/>
</dbReference>
<evidence type="ECO:0000256" key="3">
    <source>
        <dbReference type="SAM" id="MobiDB-lite"/>
    </source>
</evidence>
<name>A0A1H0NJX4_9MICO</name>
<feature type="compositionally biased region" description="Low complexity" evidence="3">
    <location>
        <begin position="310"/>
        <end position="322"/>
    </location>
</feature>
<keyword evidence="1" id="KW-0159">Chromosome partition</keyword>
<dbReference type="InterPro" id="IPR003768">
    <property type="entry name" value="ScpA"/>
</dbReference>
<dbReference type="GO" id="GO:0007059">
    <property type="term" value="P:chromosome segregation"/>
    <property type="evidence" value="ECO:0007669"/>
    <property type="project" value="UniProtKB-KW"/>
</dbReference>
<dbReference type="STRING" id="443156.SAMN04489867_0960"/>
<feature type="region of interest" description="Disordered" evidence="3">
    <location>
        <begin position="1"/>
        <end position="31"/>
    </location>
</feature>
<evidence type="ECO:0000313" key="4">
    <source>
        <dbReference type="EMBL" id="SDO92838.1"/>
    </source>
</evidence>
<feature type="compositionally biased region" description="Acidic residues" evidence="3">
    <location>
        <begin position="323"/>
        <end position="332"/>
    </location>
</feature>
<keyword evidence="5" id="KW-1185">Reference proteome</keyword>
<dbReference type="Gene3D" id="6.10.250.2410">
    <property type="match status" value="1"/>
</dbReference>
<dbReference type="EMBL" id="LT629711">
    <property type="protein sequence ID" value="SDO92838.1"/>
    <property type="molecule type" value="Genomic_DNA"/>
</dbReference>
<dbReference type="AlphaFoldDB" id="A0A1H0NJX4"/>